<keyword evidence="2" id="KW-1185">Reference proteome</keyword>
<dbReference type="Proteomes" id="UP000190787">
    <property type="component" value="Unassembled WGS sequence"/>
</dbReference>
<gene>
    <name evidence="1" type="ORF">BMI91_03235</name>
</gene>
<dbReference type="InterPro" id="IPR029058">
    <property type="entry name" value="AB_hydrolase_fold"/>
</dbReference>
<evidence type="ECO:0000313" key="1">
    <source>
        <dbReference type="EMBL" id="OOY25439.1"/>
    </source>
</evidence>
<protein>
    <recommendedName>
        <fullName evidence="3">Alpha/beta hydrolase</fullName>
    </recommendedName>
</protein>
<dbReference type="SUPFAM" id="SSF53474">
    <property type="entry name" value="alpha/beta-Hydrolases"/>
    <property type="match status" value="1"/>
</dbReference>
<organism evidence="1 2">
    <name type="scientific">Thioclava sediminum</name>
    <dbReference type="NCBI Taxonomy" id="1915319"/>
    <lineage>
        <taxon>Bacteria</taxon>
        <taxon>Pseudomonadati</taxon>
        <taxon>Pseudomonadota</taxon>
        <taxon>Alphaproteobacteria</taxon>
        <taxon>Rhodobacterales</taxon>
        <taxon>Paracoccaceae</taxon>
        <taxon>Thioclava</taxon>
    </lineage>
</organism>
<dbReference type="Gene3D" id="3.40.50.1820">
    <property type="entry name" value="alpha/beta hydrolase"/>
    <property type="match status" value="1"/>
</dbReference>
<evidence type="ECO:0008006" key="3">
    <source>
        <dbReference type="Google" id="ProtNLM"/>
    </source>
</evidence>
<comment type="caution">
    <text evidence="1">The sequence shown here is derived from an EMBL/GenBank/DDBJ whole genome shotgun (WGS) entry which is preliminary data.</text>
</comment>
<proteinExistence type="predicted"/>
<reference evidence="1 2" key="1">
    <citation type="submission" date="2016-11" db="EMBL/GenBank/DDBJ databases">
        <title>A multilocus sequence analysis scheme for characterization of bacteria in the genus Thioclava.</title>
        <authorList>
            <person name="Liu Y."/>
            <person name="Shao Z."/>
        </authorList>
    </citation>
    <scope>NUCLEOTIDE SEQUENCE [LARGE SCALE GENOMIC DNA]</scope>
    <source>
        <strain evidence="1 2">TAW-CT134</strain>
    </source>
</reference>
<accession>A0ABX3N0F7</accession>
<name>A0ABX3N0F7_9RHOB</name>
<dbReference type="RefSeq" id="WP_078603933.1">
    <property type="nucleotide sequence ID" value="NZ_MPZV01000001.1"/>
</dbReference>
<dbReference type="EMBL" id="MPZV01000001">
    <property type="protein sequence ID" value="OOY25439.1"/>
    <property type="molecule type" value="Genomic_DNA"/>
</dbReference>
<sequence>MSDPAFERIYARAPFTVDFLDGAGSDLVISFASIGHDPSRPPAPEFVATATGRGTSGFPRRALFISDESRSWANDPGFAPALRAALAEVTRRRPVTRIAAIGLSMGAVSALVAAEVIPIDVVLALSPQVSVKPGVVPGETRWSEWTSRIDHFVRETTPLPPAPCWAILCHGAHDDLDQAMPFARAENVDHLIFPDLGHSELGPHLKARGGLSGLMEAALAGDRRRLLRIASAAGAVRREKFSP</sequence>
<evidence type="ECO:0000313" key="2">
    <source>
        <dbReference type="Proteomes" id="UP000190787"/>
    </source>
</evidence>